<sequence length="186" mass="20880">QIFLIVYDISFFLLRIYAVAPFSALYCEGPLCQGSIPKQILLTILAFGVIANLPCFLTVLVRVHQAVTREIHSAWRLSDGMCSINICKHILFNFCRKLFAIFSFFGSAIGVNVLGFGFFGGDSEDAQTLVQQPELQWLARRGGTLFVFGDFGKPQHFRYEMMLMGGTLLFVGGPVVFFFHHSLHTL</sequence>
<dbReference type="EMBL" id="BTSY01000001">
    <property type="protein sequence ID" value="GMT12092.1"/>
    <property type="molecule type" value="Genomic_DNA"/>
</dbReference>
<organism evidence="2 3">
    <name type="scientific">Pristionchus fissidentatus</name>
    <dbReference type="NCBI Taxonomy" id="1538716"/>
    <lineage>
        <taxon>Eukaryota</taxon>
        <taxon>Metazoa</taxon>
        <taxon>Ecdysozoa</taxon>
        <taxon>Nematoda</taxon>
        <taxon>Chromadorea</taxon>
        <taxon>Rhabditida</taxon>
        <taxon>Rhabditina</taxon>
        <taxon>Diplogasteromorpha</taxon>
        <taxon>Diplogasteroidea</taxon>
        <taxon>Neodiplogasteridae</taxon>
        <taxon>Pristionchus</taxon>
    </lineage>
</organism>
<dbReference type="PANTHER" id="PTHR45830:SF15">
    <property type="entry name" value="SERPENTINE RECEPTOR, CLASS I"/>
    <property type="match status" value="1"/>
</dbReference>
<evidence type="ECO:0000256" key="1">
    <source>
        <dbReference type="SAM" id="Phobius"/>
    </source>
</evidence>
<keyword evidence="1" id="KW-0812">Transmembrane</keyword>
<proteinExistence type="predicted"/>
<reference evidence="2" key="1">
    <citation type="submission" date="2023-10" db="EMBL/GenBank/DDBJ databases">
        <title>Genome assembly of Pristionchus species.</title>
        <authorList>
            <person name="Yoshida K."/>
            <person name="Sommer R.J."/>
        </authorList>
    </citation>
    <scope>NUCLEOTIDE SEQUENCE</scope>
    <source>
        <strain evidence="2">RS5133</strain>
    </source>
</reference>
<feature type="transmembrane region" description="Helical" evidence="1">
    <location>
        <begin position="98"/>
        <end position="119"/>
    </location>
</feature>
<keyword evidence="1" id="KW-1133">Transmembrane helix</keyword>
<name>A0AAV5UZR2_9BILA</name>
<evidence type="ECO:0000313" key="3">
    <source>
        <dbReference type="Proteomes" id="UP001432322"/>
    </source>
</evidence>
<protein>
    <recommendedName>
        <fullName evidence="4">G protein-coupled receptor</fullName>
    </recommendedName>
</protein>
<dbReference type="Proteomes" id="UP001432322">
    <property type="component" value="Unassembled WGS sequence"/>
</dbReference>
<dbReference type="AlphaFoldDB" id="A0AAV5UZR2"/>
<feature type="transmembrane region" description="Helical" evidence="1">
    <location>
        <begin position="161"/>
        <end position="179"/>
    </location>
</feature>
<comment type="caution">
    <text evidence="2">The sequence shown here is derived from an EMBL/GenBank/DDBJ whole genome shotgun (WGS) entry which is preliminary data.</text>
</comment>
<evidence type="ECO:0008006" key="4">
    <source>
        <dbReference type="Google" id="ProtNLM"/>
    </source>
</evidence>
<keyword evidence="3" id="KW-1185">Reference proteome</keyword>
<feature type="non-terminal residue" evidence="2">
    <location>
        <position position="1"/>
    </location>
</feature>
<keyword evidence="1" id="KW-0472">Membrane</keyword>
<gene>
    <name evidence="2" type="ORF">PFISCL1PPCAC_3389</name>
</gene>
<feature type="transmembrane region" description="Helical" evidence="1">
    <location>
        <begin position="40"/>
        <end position="61"/>
    </location>
</feature>
<accession>A0AAV5UZR2</accession>
<feature type="non-terminal residue" evidence="2">
    <location>
        <position position="186"/>
    </location>
</feature>
<dbReference type="PANTHER" id="PTHR45830">
    <property type="entry name" value="SERPENTINE RECEPTOR, CLASS I"/>
    <property type="match status" value="1"/>
</dbReference>
<evidence type="ECO:0000313" key="2">
    <source>
        <dbReference type="EMBL" id="GMT12092.1"/>
    </source>
</evidence>